<reference evidence="2" key="1">
    <citation type="submission" date="2020-10" db="EMBL/GenBank/DDBJ databases">
        <authorList>
            <person name="Han B."/>
            <person name="Lu T."/>
            <person name="Zhao Q."/>
            <person name="Huang X."/>
            <person name="Zhao Y."/>
        </authorList>
    </citation>
    <scope>NUCLEOTIDE SEQUENCE</scope>
</reference>
<sequence>MGRSSSIRPPSCRKTQSFISILETRSQHPPHLGKCQEEWPPTMDSCTRTPHREYHLHGLTVIARVKRQQGEEETKRTYSIMTLPPPPHRCR</sequence>
<name>A0A811S274_9POAL</name>
<dbReference type="Proteomes" id="UP000604825">
    <property type="component" value="Unassembled WGS sequence"/>
</dbReference>
<comment type="caution">
    <text evidence="2">The sequence shown here is derived from an EMBL/GenBank/DDBJ whole genome shotgun (WGS) entry which is preliminary data.</text>
</comment>
<evidence type="ECO:0000313" key="2">
    <source>
        <dbReference type="EMBL" id="CAD6336457.1"/>
    </source>
</evidence>
<keyword evidence="3" id="KW-1185">Reference proteome</keyword>
<feature type="region of interest" description="Disordered" evidence="1">
    <location>
        <begin position="67"/>
        <end position="91"/>
    </location>
</feature>
<accession>A0A811S274</accession>
<organism evidence="2 3">
    <name type="scientific">Miscanthus lutarioriparius</name>
    <dbReference type="NCBI Taxonomy" id="422564"/>
    <lineage>
        <taxon>Eukaryota</taxon>
        <taxon>Viridiplantae</taxon>
        <taxon>Streptophyta</taxon>
        <taxon>Embryophyta</taxon>
        <taxon>Tracheophyta</taxon>
        <taxon>Spermatophyta</taxon>
        <taxon>Magnoliopsida</taxon>
        <taxon>Liliopsida</taxon>
        <taxon>Poales</taxon>
        <taxon>Poaceae</taxon>
        <taxon>PACMAD clade</taxon>
        <taxon>Panicoideae</taxon>
        <taxon>Andropogonodae</taxon>
        <taxon>Andropogoneae</taxon>
        <taxon>Saccharinae</taxon>
        <taxon>Miscanthus</taxon>
    </lineage>
</organism>
<gene>
    <name evidence="2" type="ORF">NCGR_LOCUS60555</name>
</gene>
<dbReference type="AlphaFoldDB" id="A0A811S274"/>
<proteinExistence type="predicted"/>
<dbReference type="EMBL" id="CAJGYO010000018">
    <property type="protein sequence ID" value="CAD6336457.1"/>
    <property type="molecule type" value="Genomic_DNA"/>
</dbReference>
<evidence type="ECO:0000256" key="1">
    <source>
        <dbReference type="SAM" id="MobiDB-lite"/>
    </source>
</evidence>
<evidence type="ECO:0000313" key="3">
    <source>
        <dbReference type="Proteomes" id="UP000604825"/>
    </source>
</evidence>
<protein>
    <submittedName>
        <fullName evidence="2">Uncharacterized protein</fullName>
    </submittedName>
</protein>